<feature type="compositionally biased region" description="Polar residues" evidence="1">
    <location>
        <begin position="1"/>
        <end position="10"/>
    </location>
</feature>
<sequence>MTQPRKNAPTTRGRPFEPGNPGRPKGARHRTTLAIEALLEGEHEKLTRKAVELALGGDTTALRLCLERLAPARKDAPVSVELPRIEKPADAVAASAALIEAVSTGEITPDEAGRVMTLLTAHRTILETAELAARIAALEEARTPRRS</sequence>
<evidence type="ECO:0008006" key="4">
    <source>
        <dbReference type="Google" id="ProtNLM"/>
    </source>
</evidence>
<feature type="region of interest" description="Disordered" evidence="1">
    <location>
        <begin position="1"/>
        <end position="29"/>
    </location>
</feature>
<name>A0A6I4TFF5_9SPHN</name>
<reference evidence="2 3" key="1">
    <citation type="submission" date="2019-12" db="EMBL/GenBank/DDBJ databases">
        <title>Genomic-based taxomic classification of the family Erythrobacteraceae.</title>
        <authorList>
            <person name="Xu L."/>
        </authorList>
    </citation>
    <scope>NUCLEOTIDE SEQUENCE [LARGE SCALE GENOMIC DNA]</scope>
    <source>
        <strain evidence="2 3">100921-2</strain>
    </source>
</reference>
<comment type="caution">
    <text evidence="2">The sequence shown here is derived from an EMBL/GenBank/DDBJ whole genome shotgun (WGS) entry which is preliminary data.</text>
</comment>
<organism evidence="2 3">
    <name type="scientific">Tsuneonella aeria</name>
    <dbReference type="NCBI Taxonomy" id="1837929"/>
    <lineage>
        <taxon>Bacteria</taxon>
        <taxon>Pseudomonadati</taxon>
        <taxon>Pseudomonadota</taxon>
        <taxon>Alphaproteobacteria</taxon>
        <taxon>Sphingomonadales</taxon>
        <taxon>Erythrobacteraceae</taxon>
        <taxon>Tsuneonella</taxon>
    </lineage>
</organism>
<proteinExistence type="predicted"/>
<dbReference type="RefSeq" id="WP_160610986.1">
    <property type="nucleotide sequence ID" value="NZ_WTZA01000001.1"/>
</dbReference>
<evidence type="ECO:0000256" key="1">
    <source>
        <dbReference type="SAM" id="MobiDB-lite"/>
    </source>
</evidence>
<evidence type="ECO:0000313" key="3">
    <source>
        <dbReference type="Proteomes" id="UP000439522"/>
    </source>
</evidence>
<dbReference type="OrthoDB" id="2086138at2"/>
<gene>
    <name evidence="2" type="ORF">GRI40_08935</name>
</gene>
<keyword evidence="3" id="KW-1185">Reference proteome</keyword>
<dbReference type="AlphaFoldDB" id="A0A6I4TFF5"/>
<dbReference type="EMBL" id="WTZA01000001">
    <property type="protein sequence ID" value="MXO75336.1"/>
    <property type="molecule type" value="Genomic_DNA"/>
</dbReference>
<protein>
    <recommendedName>
        <fullName evidence="4">DUF5681 domain-containing protein</fullName>
    </recommendedName>
</protein>
<accession>A0A6I4TFF5</accession>
<dbReference type="Proteomes" id="UP000439522">
    <property type="component" value="Unassembled WGS sequence"/>
</dbReference>
<evidence type="ECO:0000313" key="2">
    <source>
        <dbReference type="EMBL" id="MXO75336.1"/>
    </source>
</evidence>